<protein>
    <recommendedName>
        <fullName evidence="2">DUF6748 domain-containing protein</fullName>
    </recommendedName>
</protein>
<sequence>MSALNLLAARRTPWLAVASALTTLVMGGLSPAAWAQTQAPAEPTGSALTTYQVVGQDFRKCAFPFCGGYYVKAVNQALTRCADGKWATRCHAVTLDTAALGWSVDQQASFNEPWGQGQALVQGQLALTEVQGVKANVLTVSSAWQGQVGKQAKGSVYSVRDTGIRCIVAPCPSLEARLLNSRKAPFNTELNLSASGATDEQVAASGPALGATGVLVAGTVAPTTTSTFDGRTVKVNQLVATEFYLPAKP</sequence>
<dbReference type="EMBL" id="SIXI01000009">
    <property type="protein sequence ID" value="TBO27707.1"/>
    <property type="molecule type" value="Genomic_DNA"/>
</dbReference>
<evidence type="ECO:0000256" key="1">
    <source>
        <dbReference type="SAM" id="SignalP"/>
    </source>
</evidence>
<feature type="domain" description="DUF6748" evidence="2">
    <location>
        <begin position="51"/>
        <end position="248"/>
    </location>
</feature>
<proteinExistence type="predicted"/>
<evidence type="ECO:0000313" key="3">
    <source>
        <dbReference type="EMBL" id="TBO27707.1"/>
    </source>
</evidence>
<dbReference type="AlphaFoldDB" id="A0A4Q9GWX4"/>
<evidence type="ECO:0000259" key="2">
    <source>
        <dbReference type="Pfam" id="PF20533"/>
    </source>
</evidence>
<keyword evidence="1" id="KW-0732">Signal</keyword>
<comment type="caution">
    <text evidence="3">The sequence shown here is derived from an EMBL/GenBank/DDBJ whole genome shotgun (WGS) entry which is preliminary data.</text>
</comment>
<dbReference type="Pfam" id="PF20533">
    <property type="entry name" value="DUF6748"/>
    <property type="match status" value="1"/>
</dbReference>
<dbReference type="RefSeq" id="WP_130969303.1">
    <property type="nucleotide sequence ID" value="NZ_SIXI01000009.1"/>
</dbReference>
<name>A0A4Q9GWX4_9BURK</name>
<reference evidence="3 4" key="1">
    <citation type="submission" date="2019-02" db="EMBL/GenBank/DDBJ databases">
        <title>Aquabacterium sp. strain KMB7.</title>
        <authorList>
            <person name="Chen W.-M."/>
        </authorList>
    </citation>
    <scope>NUCLEOTIDE SEQUENCE [LARGE SCALE GENOMIC DNA]</scope>
    <source>
        <strain evidence="3 4">KMB7</strain>
    </source>
</reference>
<evidence type="ECO:0000313" key="4">
    <source>
        <dbReference type="Proteomes" id="UP000292120"/>
    </source>
</evidence>
<feature type="chain" id="PRO_5020311309" description="DUF6748 domain-containing protein" evidence="1">
    <location>
        <begin position="36"/>
        <end position="249"/>
    </location>
</feature>
<dbReference type="Proteomes" id="UP000292120">
    <property type="component" value="Unassembled WGS sequence"/>
</dbReference>
<gene>
    <name evidence="3" type="ORF">EYS42_16510</name>
</gene>
<dbReference type="OrthoDB" id="5502365at2"/>
<accession>A0A4Q9GWX4</accession>
<keyword evidence="4" id="KW-1185">Reference proteome</keyword>
<organism evidence="3 4">
    <name type="scientific">Aquabacterium lacunae</name>
    <dbReference type="NCBI Taxonomy" id="2528630"/>
    <lineage>
        <taxon>Bacteria</taxon>
        <taxon>Pseudomonadati</taxon>
        <taxon>Pseudomonadota</taxon>
        <taxon>Betaproteobacteria</taxon>
        <taxon>Burkholderiales</taxon>
        <taxon>Aquabacterium</taxon>
    </lineage>
</organism>
<feature type="signal peptide" evidence="1">
    <location>
        <begin position="1"/>
        <end position="35"/>
    </location>
</feature>
<dbReference type="InterPro" id="IPR046636">
    <property type="entry name" value="DUF6748"/>
</dbReference>